<dbReference type="SUPFAM" id="SSF53474">
    <property type="entry name" value="alpha/beta-Hydrolases"/>
    <property type="match status" value="1"/>
</dbReference>
<dbReference type="InterPro" id="IPR016292">
    <property type="entry name" value="Epoxide_hydrolase"/>
</dbReference>
<accession>A0AAU7G9H2</accession>
<feature type="active site" description="Proton donor" evidence="4">
    <location>
        <position position="289"/>
    </location>
</feature>
<comment type="similarity">
    <text evidence="1">Belongs to the peptidase S33 family.</text>
</comment>
<dbReference type="EMBL" id="CP157390">
    <property type="protein sequence ID" value="XBM46910.1"/>
    <property type="molecule type" value="Genomic_DNA"/>
</dbReference>
<evidence type="ECO:0000256" key="4">
    <source>
        <dbReference type="PIRSR" id="PIRSR001112-1"/>
    </source>
</evidence>
<dbReference type="RefSeq" id="WP_348786888.1">
    <property type="nucleotide sequence ID" value="NZ_CP157390.1"/>
</dbReference>
<feature type="active site" description="Proton acceptor" evidence="4">
    <location>
        <position position="341"/>
    </location>
</feature>
<dbReference type="PANTHER" id="PTHR21661:SF35">
    <property type="entry name" value="EPOXIDE HYDROLASE"/>
    <property type="match status" value="1"/>
</dbReference>
<reference evidence="6" key="1">
    <citation type="submission" date="2024-05" db="EMBL/GenBank/DDBJ databases">
        <title>The Natural Products Discovery Center: Release of the First 8490 Sequenced Strains for Exploring Actinobacteria Biosynthetic Diversity.</title>
        <authorList>
            <person name="Kalkreuter E."/>
            <person name="Kautsar S.A."/>
            <person name="Yang D."/>
            <person name="Bader C.D."/>
            <person name="Teijaro C.N."/>
            <person name="Fluegel L."/>
            <person name="Davis C.M."/>
            <person name="Simpson J.R."/>
            <person name="Lauterbach L."/>
            <person name="Steele A.D."/>
            <person name="Gui C."/>
            <person name="Meng S."/>
            <person name="Li G."/>
            <person name="Viehrig K."/>
            <person name="Ye F."/>
            <person name="Su P."/>
            <person name="Kiefer A.F."/>
            <person name="Nichols A."/>
            <person name="Cepeda A.J."/>
            <person name="Yan W."/>
            <person name="Fan B."/>
            <person name="Jiang Y."/>
            <person name="Adhikari A."/>
            <person name="Zheng C.-J."/>
            <person name="Schuster L."/>
            <person name="Cowan T.M."/>
            <person name="Smanski M.J."/>
            <person name="Chevrette M.G."/>
            <person name="de Carvalho L.P.S."/>
            <person name="Shen B."/>
        </authorList>
    </citation>
    <scope>NUCLEOTIDE SEQUENCE</scope>
    <source>
        <strain evidence="6">NPDC080035</strain>
    </source>
</reference>
<protein>
    <submittedName>
        <fullName evidence="6">Epoxide hydrolase family protein</fullName>
    </submittedName>
</protein>
<dbReference type="Gene3D" id="3.40.50.1820">
    <property type="entry name" value="alpha/beta hydrolase"/>
    <property type="match status" value="1"/>
</dbReference>
<name>A0AAU7G9H2_9MICO</name>
<dbReference type="InterPro" id="IPR010497">
    <property type="entry name" value="Epoxide_hydro_N"/>
</dbReference>
<dbReference type="AlphaFoldDB" id="A0AAU7G9H2"/>
<sequence length="366" mass="39976">MTIEEFRIHVPDDVLGDLRERLSRTRYLSSPHRPGWEGGLGGERLRALVEGWLAFDWRAEEARLGEVEQGIAEVGGSRIHFARVRGTGEGPHTPLLLLHGWPSAFVEYLPLAALLSDRFDVVIPSLPGFVFSELPEPPLTRPRIAEALHGLMTEALGFPRYASFGGDIGGGSSTWLGVEHPESVIGIQLLSPPFPADETPADEDERRFLEALAAYDEGDGGYSEMMLTRPDTIAAALADSPAGLLAWLGDKWHDWVDGGFERIVDSGILYTIATLYWATDSIGTSFQQYYDWGTNPSRPPIAAPVGVYLAREPGFRGFPRSLAERATTDLRQFVVAPAGGHFAGFEQPEATAAAIRSFHDVLAARA</sequence>
<keyword evidence="2" id="KW-0058">Aromatic hydrocarbons catabolism</keyword>
<gene>
    <name evidence="6" type="ORF">AAME72_12540</name>
</gene>
<dbReference type="GO" id="GO:0097176">
    <property type="term" value="P:epoxide metabolic process"/>
    <property type="evidence" value="ECO:0007669"/>
    <property type="project" value="TreeGrafter"/>
</dbReference>
<evidence type="ECO:0000256" key="1">
    <source>
        <dbReference type="ARBA" id="ARBA00010088"/>
    </source>
</evidence>
<dbReference type="GO" id="GO:0004301">
    <property type="term" value="F:epoxide hydrolase activity"/>
    <property type="evidence" value="ECO:0007669"/>
    <property type="project" value="TreeGrafter"/>
</dbReference>
<dbReference type="PANTHER" id="PTHR21661">
    <property type="entry name" value="EPOXIDE HYDROLASE 1-RELATED"/>
    <property type="match status" value="1"/>
</dbReference>
<keyword evidence="3 6" id="KW-0378">Hydrolase</keyword>
<evidence type="ECO:0000256" key="2">
    <source>
        <dbReference type="ARBA" id="ARBA00022797"/>
    </source>
</evidence>
<dbReference type="Pfam" id="PF06441">
    <property type="entry name" value="EHN"/>
    <property type="match status" value="1"/>
</dbReference>
<dbReference type="PIRSF" id="PIRSF001112">
    <property type="entry name" value="Epoxide_hydrolase"/>
    <property type="match status" value="1"/>
</dbReference>
<evidence type="ECO:0000313" key="6">
    <source>
        <dbReference type="EMBL" id="XBM46910.1"/>
    </source>
</evidence>
<evidence type="ECO:0000256" key="3">
    <source>
        <dbReference type="ARBA" id="ARBA00022801"/>
    </source>
</evidence>
<feature type="domain" description="Epoxide hydrolase N-terminal" evidence="5">
    <location>
        <begin position="3"/>
        <end position="108"/>
    </location>
</feature>
<feature type="active site" description="Nucleophile" evidence="4">
    <location>
        <position position="167"/>
    </location>
</feature>
<evidence type="ECO:0000259" key="5">
    <source>
        <dbReference type="Pfam" id="PF06441"/>
    </source>
</evidence>
<organism evidence="6">
    <name type="scientific">Leifsonia sp. NPDC080035</name>
    <dbReference type="NCBI Taxonomy" id="3143936"/>
    <lineage>
        <taxon>Bacteria</taxon>
        <taxon>Bacillati</taxon>
        <taxon>Actinomycetota</taxon>
        <taxon>Actinomycetes</taxon>
        <taxon>Micrococcales</taxon>
        <taxon>Microbacteriaceae</taxon>
        <taxon>Leifsonia</taxon>
    </lineage>
</organism>
<dbReference type="InterPro" id="IPR029058">
    <property type="entry name" value="AB_hydrolase_fold"/>
</dbReference>
<proteinExistence type="inferred from homology"/>